<protein>
    <submittedName>
        <fullName evidence="1">Uncharacterized protein</fullName>
    </submittedName>
</protein>
<keyword evidence="2" id="KW-1185">Reference proteome</keyword>
<dbReference type="EnsemblMetazoa" id="ACHR014373-RA">
    <property type="protein sequence ID" value="ACHR014373-PA"/>
    <property type="gene ID" value="ACHR014373"/>
</dbReference>
<evidence type="ECO:0000313" key="2">
    <source>
        <dbReference type="Proteomes" id="UP000075881"/>
    </source>
</evidence>
<dbReference type="VEuPathDB" id="VectorBase:ACHR014373"/>
<accession>A0A182KIW1</accession>
<proteinExistence type="predicted"/>
<reference evidence="2" key="1">
    <citation type="submission" date="2013-03" db="EMBL/GenBank/DDBJ databases">
        <title>The Genome Sequence of Anopheles christyi ACHKN1017.</title>
        <authorList>
            <consortium name="The Broad Institute Genomics Platform"/>
            <person name="Neafsey D.E."/>
            <person name="Besansky N."/>
            <person name="Walker B."/>
            <person name="Young S.K."/>
            <person name="Zeng Q."/>
            <person name="Gargeya S."/>
            <person name="Fitzgerald M."/>
            <person name="Haas B."/>
            <person name="Abouelleil A."/>
            <person name="Allen A.W."/>
            <person name="Alvarado L."/>
            <person name="Arachchi H.M."/>
            <person name="Berlin A.M."/>
            <person name="Chapman S.B."/>
            <person name="Gainer-Dewar J."/>
            <person name="Goldberg J."/>
            <person name="Griggs A."/>
            <person name="Gujja S."/>
            <person name="Hansen M."/>
            <person name="Howarth C."/>
            <person name="Imamovic A."/>
            <person name="Ireland A."/>
            <person name="Larimer J."/>
            <person name="McCowan C."/>
            <person name="Murphy C."/>
            <person name="Pearson M."/>
            <person name="Poon T.W."/>
            <person name="Priest M."/>
            <person name="Roberts A."/>
            <person name="Saif S."/>
            <person name="Shea T."/>
            <person name="Sisk P."/>
            <person name="Sykes S."/>
            <person name="Wortman J."/>
            <person name="Nusbaum C."/>
            <person name="Birren B."/>
        </authorList>
    </citation>
    <scope>NUCLEOTIDE SEQUENCE [LARGE SCALE GENOMIC DNA]</scope>
    <source>
        <strain evidence="2">ACHKN1017</strain>
    </source>
</reference>
<name>A0A182KIW1_9DIPT</name>
<dbReference type="Proteomes" id="UP000075881">
    <property type="component" value="Unassembled WGS sequence"/>
</dbReference>
<reference evidence="1" key="2">
    <citation type="submission" date="2020-05" db="UniProtKB">
        <authorList>
            <consortium name="EnsemblMetazoa"/>
        </authorList>
    </citation>
    <scope>IDENTIFICATION</scope>
    <source>
        <strain evidence="1">ACHKN1017</strain>
    </source>
</reference>
<organism evidence="1 2">
    <name type="scientific">Anopheles christyi</name>
    <dbReference type="NCBI Taxonomy" id="43041"/>
    <lineage>
        <taxon>Eukaryota</taxon>
        <taxon>Metazoa</taxon>
        <taxon>Ecdysozoa</taxon>
        <taxon>Arthropoda</taxon>
        <taxon>Hexapoda</taxon>
        <taxon>Insecta</taxon>
        <taxon>Pterygota</taxon>
        <taxon>Neoptera</taxon>
        <taxon>Endopterygota</taxon>
        <taxon>Diptera</taxon>
        <taxon>Nematocera</taxon>
        <taxon>Culicoidea</taxon>
        <taxon>Culicidae</taxon>
        <taxon>Anophelinae</taxon>
        <taxon>Anopheles</taxon>
    </lineage>
</organism>
<evidence type="ECO:0000313" key="1">
    <source>
        <dbReference type="EnsemblMetazoa" id="ACHR014373-PA"/>
    </source>
</evidence>
<dbReference type="AlphaFoldDB" id="A0A182KIW1"/>
<sequence length="161" mass="17044">MIKIISGGGFVSSRCRFQVQRLLVDGVSRQGSLMDGTTSSRCRFQVQRLLVDGVSRQGSLMDGTTVGGQIASLLLGNNGDGRLVGGVRFDVSNWSSGNGGNRGLVSVVPRGYNSGVRIILYPASDRNRCQVLQRCSIAPVGNGRSLDGNGNGHHDYSCDAL</sequence>